<feature type="domain" description="Acyl-CoA dehydrogenase C-terminal" evidence="4">
    <location>
        <begin position="242"/>
        <end position="372"/>
    </location>
</feature>
<dbReference type="GO" id="GO:0033539">
    <property type="term" value="P:fatty acid beta-oxidation using acyl-CoA dehydrogenase"/>
    <property type="evidence" value="ECO:0007669"/>
    <property type="project" value="TreeGrafter"/>
</dbReference>
<evidence type="ECO:0000259" key="4">
    <source>
        <dbReference type="Pfam" id="PF08028"/>
    </source>
</evidence>
<gene>
    <name evidence="5" type="ORF">C6N75_03270</name>
</gene>
<name>A0A2S9Q1T6_9ACTN</name>
<dbReference type="InterPro" id="IPR013107">
    <property type="entry name" value="Acyl-CoA_DH_C"/>
</dbReference>
<dbReference type="GO" id="GO:0003995">
    <property type="term" value="F:acyl-CoA dehydrogenase activity"/>
    <property type="evidence" value="ECO:0007669"/>
    <property type="project" value="TreeGrafter"/>
</dbReference>
<dbReference type="InterPro" id="IPR046373">
    <property type="entry name" value="Acyl-CoA_Oxase/DH_mid-dom_sf"/>
</dbReference>
<dbReference type="Proteomes" id="UP000239322">
    <property type="component" value="Unassembled WGS sequence"/>
</dbReference>
<evidence type="ECO:0000256" key="1">
    <source>
        <dbReference type="ARBA" id="ARBA00023002"/>
    </source>
</evidence>
<dbReference type="SUPFAM" id="SSF47203">
    <property type="entry name" value="Acyl-CoA dehydrogenase C-terminal domain-like"/>
    <property type="match status" value="1"/>
</dbReference>
<proteinExistence type="inferred from homology"/>
<dbReference type="PIRSF" id="PIRSF016578">
    <property type="entry name" value="HsaA"/>
    <property type="match status" value="1"/>
</dbReference>
<dbReference type="InterPro" id="IPR013786">
    <property type="entry name" value="AcylCoA_DH/ox_N"/>
</dbReference>
<organism evidence="5 6">
    <name type="scientific">Streptomyces solincola</name>
    <dbReference type="NCBI Taxonomy" id="2100817"/>
    <lineage>
        <taxon>Bacteria</taxon>
        <taxon>Bacillati</taxon>
        <taxon>Actinomycetota</taxon>
        <taxon>Actinomycetes</taxon>
        <taxon>Kitasatosporales</taxon>
        <taxon>Streptomycetaceae</taxon>
        <taxon>Streptomyces</taxon>
    </lineage>
</organism>
<dbReference type="EMBL" id="PVLV01000047">
    <property type="protein sequence ID" value="PRH80602.1"/>
    <property type="molecule type" value="Genomic_DNA"/>
</dbReference>
<dbReference type="SUPFAM" id="SSF56645">
    <property type="entry name" value="Acyl-CoA dehydrogenase NM domain-like"/>
    <property type="match status" value="1"/>
</dbReference>
<dbReference type="Pfam" id="PF08028">
    <property type="entry name" value="Acyl-CoA_dh_2"/>
    <property type="match status" value="1"/>
</dbReference>
<dbReference type="AlphaFoldDB" id="A0A2S9Q1T6"/>
<dbReference type="PANTHER" id="PTHR48083">
    <property type="entry name" value="MEDIUM-CHAIN SPECIFIC ACYL-COA DEHYDROGENASE, MITOCHONDRIAL-RELATED"/>
    <property type="match status" value="1"/>
</dbReference>
<evidence type="ECO:0000259" key="3">
    <source>
        <dbReference type="Pfam" id="PF02771"/>
    </source>
</evidence>
<dbReference type="GO" id="GO:0050660">
    <property type="term" value="F:flavin adenine dinucleotide binding"/>
    <property type="evidence" value="ECO:0007669"/>
    <property type="project" value="InterPro"/>
</dbReference>
<dbReference type="InterPro" id="IPR036250">
    <property type="entry name" value="AcylCo_DH-like_C"/>
</dbReference>
<dbReference type="Gene3D" id="1.20.140.10">
    <property type="entry name" value="Butyryl-CoA Dehydrogenase, subunit A, domain 3"/>
    <property type="match status" value="1"/>
</dbReference>
<keyword evidence="6" id="KW-1185">Reference proteome</keyword>
<dbReference type="OrthoDB" id="3404950at2"/>
<dbReference type="GO" id="GO:0005737">
    <property type="term" value="C:cytoplasm"/>
    <property type="evidence" value="ECO:0007669"/>
    <property type="project" value="TreeGrafter"/>
</dbReference>
<dbReference type="InterPro" id="IPR037069">
    <property type="entry name" value="AcylCoA_DH/ox_N_sf"/>
</dbReference>
<protein>
    <submittedName>
        <fullName evidence="5">Acyl-CoA dehydrogenase</fullName>
    </submittedName>
</protein>
<comment type="similarity">
    <text evidence="2">Belongs to the HpaH/HsaA monooxygenase family.</text>
</comment>
<dbReference type="InterPro" id="IPR050741">
    <property type="entry name" value="Acyl-CoA_dehydrogenase"/>
</dbReference>
<dbReference type="PANTHER" id="PTHR48083:SF19">
    <property type="entry name" value="FLAVIN-DEPENDENT MONOOXYGENASE, OXYGENASE SUBUNIT HSAA"/>
    <property type="match status" value="1"/>
</dbReference>
<dbReference type="RefSeq" id="WP_105867308.1">
    <property type="nucleotide sequence ID" value="NZ_PVLV01000047.1"/>
</dbReference>
<keyword evidence="1" id="KW-0560">Oxidoreductase</keyword>
<accession>A0A2S9Q1T6</accession>
<dbReference type="GO" id="GO:0016712">
    <property type="term" value="F:oxidoreductase activity, acting on paired donors, with incorporation or reduction of molecular oxygen, reduced flavin or flavoprotein as one donor, and incorporation of one atom of oxygen"/>
    <property type="evidence" value="ECO:0007669"/>
    <property type="project" value="TreeGrafter"/>
</dbReference>
<evidence type="ECO:0000313" key="5">
    <source>
        <dbReference type="EMBL" id="PRH80602.1"/>
    </source>
</evidence>
<reference evidence="5 6" key="1">
    <citation type="submission" date="2018-03" db="EMBL/GenBank/DDBJ databases">
        <title>Novel Streptomyces sp. from soil.</title>
        <authorList>
            <person name="Tan G.Y.A."/>
            <person name="Lee Z.Y."/>
        </authorList>
    </citation>
    <scope>NUCLEOTIDE SEQUENCE [LARGE SCALE GENOMIC DNA]</scope>
    <source>
        <strain evidence="5 6">ST5x</strain>
    </source>
</reference>
<dbReference type="InterPro" id="IPR009100">
    <property type="entry name" value="AcylCoA_DH/oxidase_NM_dom_sf"/>
</dbReference>
<dbReference type="Gene3D" id="2.40.110.10">
    <property type="entry name" value="Butyryl-CoA Dehydrogenase, subunit A, domain 2"/>
    <property type="match status" value="1"/>
</dbReference>
<dbReference type="Pfam" id="PF02771">
    <property type="entry name" value="Acyl-CoA_dh_N"/>
    <property type="match status" value="1"/>
</dbReference>
<dbReference type="Gene3D" id="1.10.540.10">
    <property type="entry name" value="Acyl-CoA dehydrogenase/oxidase, N-terminal domain"/>
    <property type="match status" value="1"/>
</dbReference>
<evidence type="ECO:0000256" key="2">
    <source>
        <dbReference type="ARBA" id="ARBA00049661"/>
    </source>
</evidence>
<sequence length="393" mass="42131">MLTADIPTRADLVRRAGELAPLLKKNAPQAEEDRRLQDETVEALAEAGLFKLRVPKRYGGYEADTRTLVDVAAALGRADGAAAWTTSVYWIPTFMACLFPDSVQDEVFATPDVRICGTLSPSALAAPAEGGITVNGKWGFVSGAHHAHWQEIIAVQPLPDGRHLPLMALVPMSDLLIVDDWDTSGLRGTGSVSTVAQDVFVPQERVIPLPAILQGQYASELNAASPAYRVPLLPVAAASSVGTALGLARAARDAFFERLPGRGLTYTAYETQAEAPLTHHQVAEAVLKTDQAEFHAYRLADLVDGKGAAGEEFTLEERARARADMGAVVRLAKEAVDILASASGGSSIHRDVPIQRISRDIQAVSLHALMNPNTNNELYGRVLCGLEPNTLYI</sequence>
<feature type="domain" description="Acyl-CoA dehydrogenase/oxidase N-terminal" evidence="3">
    <location>
        <begin position="24"/>
        <end position="88"/>
    </location>
</feature>
<evidence type="ECO:0000313" key="6">
    <source>
        <dbReference type="Proteomes" id="UP000239322"/>
    </source>
</evidence>
<comment type="caution">
    <text evidence="5">The sequence shown here is derived from an EMBL/GenBank/DDBJ whole genome shotgun (WGS) entry which is preliminary data.</text>
</comment>